<evidence type="ECO:0000256" key="1">
    <source>
        <dbReference type="ARBA" id="ARBA00023125"/>
    </source>
</evidence>
<gene>
    <name evidence="3" type="ORF">RLT85_14095</name>
</gene>
<dbReference type="NCBIfam" id="TIGR01201">
    <property type="entry name" value="HU_rel"/>
    <property type="match status" value="1"/>
</dbReference>
<dbReference type="InterPro" id="IPR010992">
    <property type="entry name" value="IHF-like_DNA-bd_dom_sf"/>
</dbReference>
<dbReference type="Pfam" id="PF18291">
    <property type="entry name" value="HU-HIG"/>
    <property type="match status" value="1"/>
</dbReference>
<dbReference type="InterPro" id="IPR005902">
    <property type="entry name" value="HU_DNA-bd_put"/>
</dbReference>
<sequence>MIKVKTIARKNPQDLQAPEQFYLHAVKDGVVDFERLAYLISNQSTVREADCLAVLNALQHNMMDELAQGRVVQLGSLGNFQVGIRCEGSSLPEEVNASKVRSAHINYRPGKRLRKALLGLEYKLISG</sequence>
<dbReference type="RefSeq" id="WP_311402688.1">
    <property type="nucleotide sequence ID" value="NZ_JAVRBG010000018.1"/>
</dbReference>
<proteinExistence type="predicted"/>
<keyword evidence="1 3" id="KW-0238">DNA-binding</keyword>
<dbReference type="GO" id="GO:0003677">
    <property type="term" value="F:DNA binding"/>
    <property type="evidence" value="ECO:0007669"/>
    <property type="project" value="UniProtKB-KW"/>
</dbReference>
<comment type="caution">
    <text evidence="3">The sequence shown here is derived from an EMBL/GenBank/DDBJ whole genome shotgun (WGS) entry which is preliminary data.</text>
</comment>
<name>A0ABU2KM14_9FLAO</name>
<dbReference type="Gene3D" id="4.10.520.10">
    <property type="entry name" value="IHF-like DNA-binding proteins"/>
    <property type="match status" value="1"/>
</dbReference>
<dbReference type="EMBL" id="JAVRBG010000018">
    <property type="protein sequence ID" value="MDT0295760.1"/>
    <property type="molecule type" value="Genomic_DNA"/>
</dbReference>
<dbReference type="Proteomes" id="UP001182991">
    <property type="component" value="Unassembled WGS sequence"/>
</dbReference>
<evidence type="ECO:0000313" key="4">
    <source>
        <dbReference type="Proteomes" id="UP001182991"/>
    </source>
</evidence>
<dbReference type="InterPro" id="IPR041607">
    <property type="entry name" value="HU-HIG"/>
</dbReference>
<keyword evidence="4" id="KW-1185">Reference proteome</keyword>
<evidence type="ECO:0000313" key="3">
    <source>
        <dbReference type="EMBL" id="MDT0295760.1"/>
    </source>
</evidence>
<evidence type="ECO:0000259" key="2">
    <source>
        <dbReference type="Pfam" id="PF18291"/>
    </source>
</evidence>
<accession>A0ABU2KM14</accession>
<dbReference type="SUPFAM" id="SSF47729">
    <property type="entry name" value="IHF-like DNA-binding proteins"/>
    <property type="match status" value="1"/>
</dbReference>
<reference evidence="4" key="1">
    <citation type="submission" date="2023-07" db="EMBL/GenBank/DDBJ databases">
        <title>Isolating and identifying novel microbial strains from the Mariana Trench.</title>
        <authorList>
            <person name="Fu H."/>
        </authorList>
    </citation>
    <scope>NUCLEOTIDE SEQUENCE [LARGE SCALE GENOMIC DNA]</scope>
    <source>
        <strain evidence="4">T-y2</strain>
    </source>
</reference>
<protein>
    <submittedName>
        <fullName evidence="3">DNA-binding protein</fullName>
    </submittedName>
</protein>
<organism evidence="3 4">
    <name type="scientific">Mesonia ostreae</name>
    <dbReference type="NCBI Taxonomy" id="861110"/>
    <lineage>
        <taxon>Bacteria</taxon>
        <taxon>Pseudomonadati</taxon>
        <taxon>Bacteroidota</taxon>
        <taxon>Flavobacteriia</taxon>
        <taxon>Flavobacteriales</taxon>
        <taxon>Flavobacteriaceae</taxon>
        <taxon>Mesonia</taxon>
    </lineage>
</organism>
<feature type="domain" description="HU" evidence="2">
    <location>
        <begin position="2"/>
        <end position="119"/>
    </location>
</feature>